<evidence type="ECO:0000256" key="9">
    <source>
        <dbReference type="ARBA" id="ARBA00037387"/>
    </source>
</evidence>
<keyword evidence="3" id="KW-0813">Transport</keyword>
<dbReference type="Pfam" id="PF00359">
    <property type="entry name" value="PTS_EIIA_2"/>
    <property type="match status" value="1"/>
</dbReference>
<keyword evidence="6" id="KW-0808">Transferase</keyword>
<evidence type="ECO:0000256" key="11">
    <source>
        <dbReference type="ARBA" id="ARBA00042072"/>
    </source>
</evidence>
<organism evidence="13 14">
    <name type="scientific">Staphylococcus simulans UMC-CNS-990</name>
    <dbReference type="NCBI Taxonomy" id="1405498"/>
    <lineage>
        <taxon>Bacteria</taxon>
        <taxon>Bacillati</taxon>
        <taxon>Bacillota</taxon>
        <taxon>Bacilli</taxon>
        <taxon>Bacillales</taxon>
        <taxon>Staphylococcaceae</taxon>
        <taxon>Staphylococcus</taxon>
    </lineage>
</organism>
<keyword evidence="5" id="KW-0597">Phosphoprotein</keyword>
<evidence type="ECO:0000256" key="8">
    <source>
        <dbReference type="ARBA" id="ARBA00022777"/>
    </source>
</evidence>
<dbReference type="PANTHER" id="PTHR36203:SF1">
    <property type="entry name" value="ASCORBATE-SPECIFIC PTS SYSTEM EIIA COMPONENT"/>
    <property type="match status" value="1"/>
</dbReference>
<dbReference type="CDD" id="cd00211">
    <property type="entry name" value="PTS_IIA_fru"/>
    <property type="match status" value="1"/>
</dbReference>
<dbReference type="Gene3D" id="3.40.930.10">
    <property type="entry name" value="Mannitol-specific EII, Chain A"/>
    <property type="match status" value="1"/>
</dbReference>
<feature type="domain" description="PTS EIIA type-2" evidence="12">
    <location>
        <begin position="4"/>
        <end position="146"/>
    </location>
</feature>
<dbReference type="InterPro" id="IPR016152">
    <property type="entry name" value="PTrfase/Anion_transptr"/>
</dbReference>
<dbReference type="PROSITE" id="PS51094">
    <property type="entry name" value="PTS_EIIA_TYPE_2"/>
    <property type="match status" value="1"/>
</dbReference>
<reference evidence="13 14" key="1">
    <citation type="journal article" date="2013" name="Genome Announc.">
        <title>Draft Genome Sequence of Staphylococcus simulans UMC-CNS-990, Isolated from a Case of Chronic Bovine Mastitis.</title>
        <authorList>
            <person name="Calcutt M.J."/>
            <person name="Foecking M.F."/>
            <person name="Hsieh H.Y."/>
            <person name="Perry J."/>
            <person name="Stewart G.C."/>
            <person name="Middleton J.R."/>
        </authorList>
    </citation>
    <scope>NUCLEOTIDE SEQUENCE [LARGE SCALE GENOMIC DNA]</scope>
    <source>
        <strain evidence="13 14">UMC-CNS-990</strain>
    </source>
</reference>
<keyword evidence="4" id="KW-0963">Cytoplasm</keyword>
<dbReference type="Proteomes" id="UP000017131">
    <property type="component" value="Unassembled WGS sequence"/>
</dbReference>
<evidence type="ECO:0000256" key="3">
    <source>
        <dbReference type="ARBA" id="ARBA00022448"/>
    </source>
</evidence>
<dbReference type="SUPFAM" id="SSF55804">
    <property type="entry name" value="Phoshotransferase/anion transport protein"/>
    <property type="match status" value="1"/>
</dbReference>
<proteinExistence type="predicted"/>
<evidence type="ECO:0000256" key="6">
    <source>
        <dbReference type="ARBA" id="ARBA00022679"/>
    </source>
</evidence>
<sequence length="147" mass="16217">MALDILTKDKIKVQDQVPDWSQAITEAAQPLLEQDYIEIGYIDAMIDSVKEFGPYIVIAPEIAIAHARPEDNVNKVGLSLLKLNESINFAEDSHYASLIFVLSATDNTSHLNVLQSLAGLLGNKEVVNQLLASKNSDEIIEIIKEND</sequence>
<evidence type="ECO:0000256" key="7">
    <source>
        <dbReference type="ARBA" id="ARBA00022683"/>
    </source>
</evidence>
<dbReference type="EMBL" id="AXDY01000001">
    <property type="protein sequence ID" value="ERS94584.1"/>
    <property type="molecule type" value="Genomic_DNA"/>
</dbReference>
<dbReference type="InterPro" id="IPR051351">
    <property type="entry name" value="Ascorbate-PTS_EIIA_comp"/>
</dbReference>
<comment type="caution">
    <text evidence="13">The sequence shown here is derived from an EMBL/GenBank/DDBJ whole genome shotgun (WGS) entry which is preliminary data.</text>
</comment>
<evidence type="ECO:0000256" key="4">
    <source>
        <dbReference type="ARBA" id="ARBA00022490"/>
    </source>
</evidence>
<comment type="subcellular location">
    <subcellularLocation>
        <location evidence="1">Cytoplasm</location>
    </subcellularLocation>
</comment>
<evidence type="ECO:0000256" key="10">
    <source>
        <dbReference type="ARBA" id="ARBA00041175"/>
    </source>
</evidence>
<keyword evidence="7" id="KW-0598">Phosphotransferase system</keyword>
<evidence type="ECO:0000256" key="1">
    <source>
        <dbReference type="ARBA" id="ARBA00004496"/>
    </source>
</evidence>
<dbReference type="PANTHER" id="PTHR36203">
    <property type="entry name" value="ASCORBATE-SPECIFIC PTS SYSTEM EIIA COMPONENT"/>
    <property type="match status" value="1"/>
</dbReference>
<evidence type="ECO:0000313" key="13">
    <source>
        <dbReference type="EMBL" id="ERS94584.1"/>
    </source>
</evidence>
<evidence type="ECO:0000256" key="5">
    <source>
        <dbReference type="ARBA" id="ARBA00022553"/>
    </source>
</evidence>
<dbReference type="RefSeq" id="WP_023014779.1">
    <property type="nucleotide sequence ID" value="NZ_AXDY01000001.1"/>
</dbReference>
<accession>A0ABN0PG62</accession>
<evidence type="ECO:0000256" key="2">
    <source>
        <dbReference type="ARBA" id="ARBA00011798"/>
    </source>
</evidence>
<dbReference type="InterPro" id="IPR002178">
    <property type="entry name" value="PTS_EIIA_type-2_dom"/>
</dbReference>
<evidence type="ECO:0000313" key="14">
    <source>
        <dbReference type="Proteomes" id="UP000017131"/>
    </source>
</evidence>
<keyword evidence="14" id="KW-1185">Reference proteome</keyword>
<comment type="subunit">
    <text evidence="2">Homodimer or homotrimer. Seems to be a monomer when not phosphorylated.</text>
</comment>
<comment type="function">
    <text evidence="9">The phosphoenolpyruvate-dependent sugar phosphotransferase system (sugar PTS), a major carbohydrate active transport system, catalyzes the phosphorylation of incoming sugar substrates concomitantly with their translocation across the cell membrane. The enzyme II UlaABC PTS system is involved in ascorbate transport.</text>
</comment>
<keyword evidence="8" id="KW-0418">Kinase</keyword>
<gene>
    <name evidence="13" type="ORF">SSIM_00390</name>
</gene>
<evidence type="ECO:0000259" key="12">
    <source>
        <dbReference type="PROSITE" id="PS51094"/>
    </source>
</evidence>
<protein>
    <recommendedName>
        <fullName evidence="10">Ascorbate-specific PTS system EIIA component</fullName>
    </recommendedName>
    <alternativeName>
        <fullName evidence="11">Ascorbate-specific phosphotransferase enzyme IIA component</fullName>
    </alternativeName>
</protein>
<name>A0ABN0PG62_STASI</name>